<evidence type="ECO:0000256" key="3">
    <source>
        <dbReference type="ARBA" id="ARBA00012030"/>
    </source>
</evidence>
<reference evidence="13 14" key="1">
    <citation type="submission" date="2015-12" db="EMBL/GenBank/DDBJ databases">
        <title>Draft genome sequence of the thermoanaerobe Thermotalea metallivorans, an isolate from the runoff channel of the Great Artesian Basin, Australia.</title>
        <authorList>
            <person name="Patel B.K."/>
        </authorList>
    </citation>
    <scope>NUCLEOTIDE SEQUENCE [LARGE SCALE GENOMIC DNA]</scope>
    <source>
        <strain evidence="13 14">B2-1</strain>
    </source>
</reference>
<evidence type="ECO:0000256" key="10">
    <source>
        <dbReference type="ARBA" id="ARBA00023014"/>
    </source>
</evidence>
<dbReference type="STRING" id="520762.AN619_01910"/>
<keyword evidence="8" id="KW-0378">Hydrolase</keyword>
<dbReference type="SUPFAM" id="SSF52141">
    <property type="entry name" value="Uracil-DNA glycosylase-like"/>
    <property type="match status" value="1"/>
</dbReference>
<comment type="caution">
    <text evidence="13">The sequence shown here is derived from an EMBL/GenBank/DDBJ whole genome shotgun (WGS) entry which is preliminary data.</text>
</comment>
<dbReference type="EMBL" id="LOEE01000005">
    <property type="protein sequence ID" value="KXG78443.1"/>
    <property type="molecule type" value="Genomic_DNA"/>
</dbReference>
<evidence type="ECO:0000256" key="2">
    <source>
        <dbReference type="ARBA" id="ARBA00006521"/>
    </source>
</evidence>
<evidence type="ECO:0000313" key="13">
    <source>
        <dbReference type="EMBL" id="KXG78443.1"/>
    </source>
</evidence>
<keyword evidence="11" id="KW-0234">DNA repair</keyword>
<evidence type="ECO:0000256" key="5">
    <source>
        <dbReference type="ARBA" id="ARBA00022485"/>
    </source>
</evidence>
<dbReference type="NCBIfam" id="TIGR00758">
    <property type="entry name" value="UDG_fam4"/>
    <property type="match status" value="1"/>
</dbReference>
<dbReference type="GO" id="GO:0004844">
    <property type="term" value="F:uracil DNA N-glycosylase activity"/>
    <property type="evidence" value="ECO:0007669"/>
    <property type="project" value="UniProtKB-EC"/>
</dbReference>
<keyword evidence="14" id="KW-1185">Reference proteome</keyword>
<evidence type="ECO:0000256" key="1">
    <source>
        <dbReference type="ARBA" id="ARBA00001400"/>
    </source>
</evidence>
<feature type="domain" description="Uracil-DNA glycosylase-like" evidence="12">
    <location>
        <begin position="23"/>
        <end position="179"/>
    </location>
</feature>
<dbReference type="AlphaFoldDB" id="A0A140LD18"/>
<evidence type="ECO:0000313" key="14">
    <source>
        <dbReference type="Proteomes" id="UP000070456"/>
    </source>
</evidence>
<evidence type="ECO:0000256" key="6">
    <source>
        <dbReference type="ARBA" id="ARBA00022723"/>
    </source>
</evidence>
<evidence type="ECO:0000256" key="7">
    <source>
        <dbReference type="ARBA" id="ARBA00022763"/>
    </source>
</evidence>
<accession>A0A140LD18</accession>
<comment type="similarity">
    <text evidence="2">Belongs to the uracil-DNA glycosylase (UDG) superfamily. Type 4 (UDGa) family.</text>
</comment>
<dbReference type="RefSeq" id="WP_242867264.1">
    <property type="nucleotide sequence ID" value="NZ_LOEE01000005.1"/>
</dbReference>
<keyword evidence="10" id="KW-0411">Iron-sulfur</keyword>
<dbReference type="Pfam" id="PF03167">
    <property type="entry name" value="UDG"/>
    <property type="match status" value="1"/>
</dbReference>
<dbReference type="InterPro" id="IPR051536">
    <property type="entry name" value="UDG_Type-4/5"/>
</dbReference>
<dbReference type="SMART" id="SM00987">
    <property type="entry name" value="UreE_C"/>
    <property type="match status" value="1"/>
</dbReference>
<dbReference type="EC" id="3.2.2.27" evidence="3"/>
<dbReference type="CDD" id="cd10030">
    <property type="entry name" value="UDG-F4_TTUDGA_SPO1dp_like"/>
    <property type="match status" value="1"/>
</dbReference>
<dbReference type="PANTHER" id="PTHR33693">
    <property type="entry name" value="TYPE-5 URACIL-DNA GLYCOSYLASE"/>
    <property type="match status" value="1"/>
</dbReference>
<dbReference type="InterPro" id="IPR005122">
    <property type="entry name" value="Uracil-DNA_glycosylase-like"/>
</dbReference>
<evidence type="ECO:0000256" key="4">
    <source>
        <dbReference type="ARBA" id="ARBA00019403"/>
    </source>
</evidence>
<dbReference type="GO" id="GO:0046872">
    <property type="term" value="F:metal ion binding"/>
    <property type="evidence" value="ECO:0007669"/>
    <property type="project" value="UniProtKB-KW"/>
</dbReference>
<comment type="catalytic activity">
    <reaction evidence="1">
        <text>Hydrolyzes single-stranded DNA or mismatched double-stranded DNA and polynucleotides, releasing free uracil.</text>
        <dbReference type="EC" id="3.2.2.27"/>
    </reaction>
</comment>
<dbReference type="SMART" id="SM00986">
    <property type="entry name" value="UDG"/>
    <property type="match status" value="1"/>
</dbReference>
<dbReference type="Proteomes" id="UP000070456">
    <property type="component" value="Unassembled WGS sequence"/>
</dbReference>
<gene>
    <name evidence="13" type="ORF">AN619_01910</name>
</gene>
<keyword evidence="9" id="KW-0408">Iron</keyword>
<protein>
    <recommendedName>
        <fullName evidence="4">Type-4 uracil-DNA glycosylase</fullName>
        <ecNumber evidence="3">3.2.2.27</ecNumber>
    </recommendedName>
</protein>
<dbReference type="InterPro" id="IPR005273">
    <property type="entry name" value="Ura-DNA_glyco_family4"/>
</dbReference>
<evidence type="ECO:0000259" key="12">
    <source>
        <dbReference type="SMART" id="SM00986"/>
    </source>
</evidence>
<proteinExistence type="inferred from homology"/>
<organism evidence="13 14">
    <name type="scientific">Thermotalea metallivorans</name>
    <dbReference type="NCBI Taxonomy" id="520762"/>
    <lineage>
        <taxon>Bacteria</taxon>
        <taxon>Bacillati</taxon>
        <taxon>Bacillota</taxon>
        <taxon>Clostridia</taxon>
        <taxon>Peptostreptococcales</taxon>
        <taxon>Thermotaleaceae</taxon>
        <taxon>Thermotalea</taxon>
    </lineage>
</organism>
<evidence type="ECO:0000256" key="11">
    <source>
        <dbReference type="ARBA" id="ARBA00023204"/>
    </source>
</evidence>
<keyword evidence="7" id="KW-0227">DNA damage</keyword>
<keyword evidence="5" id="KW-0004">4Fe-4S</keyword>
<dbReference type="PANTHER" id="PTHR33693:SF1">
    <property type="entry name" value="TYPE-4 URACIL-DNA GLYCOSYLASE"/>
    <property type="match status" value="1"/>
</dbReference>
<dbReference type="GO" id="GO:0006281">
    <property type="term" value="P:DNA repair"/>
    <property type="evidence" value="ECO:0007669"/>
    <property type="project" value="UniProtKB-KW"/>
</dbReference>
<dbReference type="GO" id="GO:0051539">
    <property type="term" value="F:4 iron, 4 sulfur cluster binding"/>
    <property type="evidence" value="ECO:0007669"/>
    <property type="project" value="UniProtKB-KW"/>
</dbReference>
<dbReference type="InterPro" id="IPR036895">
    <property type="entry name" value="Uracil-DNA_glycosylase-like_sf"/>
</dbReference>
<dbReference type="Gene3D" id="3.40.470.10">
    <property type="entry name" value="Uracil-DNA glycosylase-like domain"/>
    <property type="match status" value="1"/>
</dbReference>
<sequence length="191" mass="21982">MKKERLESLERQCREESAEPIVFGEGDGDAKLVLVGEAPGAKEIELGRPFVGQAGKNLDEFLEILGLKREDIYITNVVKIRPYKINEKTGRKSNRTPNKNEIEKYGKYMEEEIRTIQPKVVVTLGNVSLRAVLKDQKATIGKMHGKPIAYEGYYIFPLYHPASVIYNQELKKTYIEDLHKLKDFIKEHYLL</sequence>
<evidence type="ECO:0000256" key="8">
    <source>
        <dbReference type="ARBA" id="ARBA00022801"/>
    </source>
</evidence>
<name>A0A140LD18_9FIRM</name>
<evidence type="ECO:0000256" key="9">
    <source>
        <dbReference type="ARBA" id="ARBA00023004"/>
    </source>
</evidence>
<keyword evidence="6" id="KW-0479">Metal-binding</keyword>